<gene>
    <name evidence="1" type="ORF">DEO72_LG1g380</name>
</gene>
<keyword evidence="2" id="KW-1185">Reference proteome</keyword>
<proteinExistence type="predicted"/>
<dbReference type="Proteomes" id="UP000501690">
    <property type="component" value="Linkage Group LG1"/>
</dbReference>
<evidence type="ECO:0000313" key="1">
    <source>
        <dbReference type="EMBL" id="QCD76759.1"/>
    </source>
</evidence>
<organism evidence="1 2">
    <name type="scientific">Vigna unguiculata</name>
    <name type="common">Cowpea</name>
    <dbReference type="NCBI Taxonomy" id="3917"/>
    <lineage>
        <taxon>Eukaryota</taxon>
        <taxon>Viridiplantae</taxon>
        <taxon>Streptophyta</taxon>
        <taxon>Embryophyta</taxon>
        <taxon>Tracheophyta</taxon>
        <taxon>Spermatophyta</taxon>
        <taxon>Magnoliopsida</taxon>
        <taxon>eudicotyledons</taxon>
        <taxon>Gunneridae</taxon>
        <taxon>Pentapetalae</taxon>
        <taxon>rosids</taxon>
        <taxon>fabids</taxon>
        <taxon>Fabales</taxon>
        <taxon>Fabaceae</taxon>
        <taxon>Papilionoideae</taxon>
        <taxon>50 kb inversion clade</taxon>
        <taxon>NPAAA clade</taxon>
        <taxon>indigoferoid/millettioid clade</taxon>
        <taxon>Phaseoleae</taxon>
        <taxon>Vigna</taxon>
    </lineage>
</organism>
<name>A0A4D6KNS0_VIGUN</name>
<protein>
    <submittedName>
        <fullName evidence="1">Uncharacterized protein</fullName>
    </submittedName>
</protein>
<sequence length="85" mass="9383">MPLNSKMKKQNREHSKLKRVTPKSWFEFEKVGDVQIGLVPRPVPPSSTPPPSFGTIFQGHMHMLFLLGNALVPEDVGTSLDLGGT</sequence>
<reference evidence="1 2" key="1">
    <citation type="submission" date="2019-04" db="EMBL/GenBank/DDBJ databases">
        <title>An improved genome assembly and genetic linkage map for asparagus bean, Vigna unguiculata ssp. sesquipedialis.</title>
        <authorList>
            <person name="Xia Q."/>
            <person name="Zhang R."/>
            <person name="Dong Y."/>
        </authorList>
    </citation>
    <scope>NUCLEOTIDE SEQUENCE [LARGE SCALE GENOMIC DNA]</scope>
    <source>
        <tissue evidence="1">Leaf</tissue>
    </source>
</reference>
<evidence type="ECO:0000313" key="2">
    <source>
        <dbReference type="Proteomes" id="UP000501690"/>
    </source>
</evidence>
<accession>A0A4D6KNS0</accession>
<dbReference type="AlphaFoldDB" id="A0A4D6KNS0"/>
<dbReference type="EMBL" id="CP039345">
    <property type="protein sequence ID" value="QCD76759.1"/>
    <property type="molecule type" value="Genomic_DNA"/>
</dbReference>